<dbReference type="InterPro" id="IPR029058">
    <property type="entry name" value="AB_hydrolase_fold"/>
</dbReference>
<dbReference type="Gene3D" id="3.40.50.1820">
    <property type="entry name" value="alpha/beta hydrolase"/>
    <property type="match status" value="1"/>
</dbReference>
<feature type="domain" description="AB hydrolase-1" evidence="1">
    <location>
        <begin position="11"/>
        <end position="66"/>
    </location>
</feature>
<accession>A0ABY4ELJ1</accession>
<sequence length="73" mass="8399">MGRKVFKQQHELAELYRLIVVDLSGHGDSEVVNASPDLSFFAKEMKQLIDYLQLEQVVLVGYSCGGWWLRSLR</sequence>
<keyword evidence="2" id="KW-0378">Hydrolase</keyword>
<dbReference type="Pfam" id="PF00561">
    <property type="entry name" value="Abhydrolase_1"/>
    <property type="match status" value="1"/>
</dbReference>
<dbReference type="GO" id="GO:0016787">
    <property type="term" value="F:hydrolase activity"/>
    <property type="evidence" value="ECO:0007669"/>
    <property type="project" value="UniProtKB-KW"/>
</dbReference>
<dbReference type="Proteomes" id="UP000831787">
    <property type="component" value="Chromosome"/>
</dbReference>
<evidence type="ECO:0000313" key="3">
    <source>
        <dbReference type="Proteomes" id="UP000831787"/>
    </source>
</evidence>
<organism evidence="2 3">
    <name type="scientific">Halobacillus salinarum</name>
    <dbReference type="NCBI Taxonomy" id="2932257"/>
    <lineage>
        <taxon>Bacteria</taxon>
        <taxon>Bacillati</taxon>
        <taxon>Bacillota</taxon>
        <taxon>Bacilli</taxon>
        <taxon>Bacillales</taxon>
        <taxon>Bacillaceae</taxon>
        <taxon>Halobacillus</taxon>
    </lineage>
</organism>
<dbReference type="SUPFAM" id="SSF53474">
    <property type="entry name" value="alpha/beta-Hydrolases"/>
    <property type="match status" value="1"/>
</dbReference>
<dbReference type="RefSeq" id="WP_244710417.1">
    <property type="nucleotide sequence ID" value="NZ_CP095073.1"/>
</dbReference>
<dbReference type="EMBL" id="CP095073">
    <property type="protein sequence ID" value="UOQ44447.1"/>
    <property type="molecule type" value="Genomic_DNA"/>
</dbReference>
<keyword evidence="3" id="KW-1185">Reference proteome</keyword>
<reference evidence="2 3" key="1">
    <citation type="submission" date="2022-04" db="EMBL/GenBank/DDBJ databases">
        <title>Halobacillus sp. isolated from saltern.</title>
        <authorList>
            <person name="Won M."/>
            <person name="Lee C.-M."/>
            <person name="Woen H.-Y."/>
            <person name="Kwon S.-W."/>
        </authorList>
    </citation>
    <scope>NUCLEOTIDE SEQUENCE [LARGE SCALE GENOMIC DNA]</scope>
    <source>
        <strain evidence="2 3">SSBR10-3</strain>
    </source>
</reference>
<dbReference type="InterPro" id="IPR000073">
    <property type="entry name" value="AB_hydrolase_1"/>
</dbReference>
<name>A0ABY4ELJ1_9BACI</name>
<proteinExistence type="predicted"/>
<evidence type="ECO:0000313" key="2">
    <source>
        <dbReference type="EMBL" id="UOQ44447.1"/>
    </source>
</evidence>
<evidence type="ECO:0000259" key="1">
    <source>
        <dbReference type="Pfam" id="PF00561"/>
    </source>
</evidence>
<protein>
    <submittedName>
        <fullName evidence="2">Alpha/beta hydrolase</fullName>
    </submittedName>
</protein>
<gene>
    <name evidence="2" type="ORF">MUN89_00155</name>
</gene>